<name>A0A6N3ZZZ8_OENOE</name>
<dbReference type="InterPro" id="IPR025736">
    <property type="entry name" value="PucR_C-HTH_dom"/>
</dbReference>
<reference evidence="3 4" key="1">
    <citation type="journal article" date="2016" name="BMC Genomics">
        <title>Consensus pan-genome assembly of the specialised wine bacterium Oenococcus oeni.</title>
        <authorList>
            <person name="Sternes P.R."/>
            <person name="Borneman A.R."/>
        </authorList>
    </citation>
    <scope>NUCLEOTIDE SEQUENCE [LARGE SCALE GENOMIC DNA]</scope>
    <source>
        <strain evidence="3 4">AWRIB661</strain>
    </source>
</reference>
<feature type="domain" description="Purine catabolism PurC-like" evidence="1">
    <location>
        <begin position="7"/>
        <end position="139"/>
    </location>
</feature>
<organism evidence="3 4">
    <name type="scientific">Oenococcus oeni</name>
    <name type="common">Leuconostoc oenos</name>
    <dbReference type="NCBI Taxonomy" id="1247"/>
    <lineage>
        <taxon>Bacteria</taxon>
        <taxon>Bacillati</taxon>
        <taxon>Bacillota</taxon>
        <taxon>Bacilli</taxon>
        <taxon>Lactobacillales</taxon>
        <taxon>Lactobacillaceae</taxon>
        <taxon>Oenococcus</taxon>
    </lineage>
</organism>
<protein>
    <submittedName>
        <fullName evidence="3">Polyketide synthase regulator</fullName>
    </submittedName>
</protein>
<evidence type="ECO:0000259" key="1">
    <source>
        <dbReference type="Pfam" id="PF07905"/>
    </source>
</evidence>
<dbReference type="Gene3D" id="1.10.10.2840">
    <property type="entry name" value="PucR C-terminal helix-turn-helix domain"/>
    <property type="match status" value="1"/>
</dbReference>
<dbReference type="InterPro" id="IPR012914">
    <property type="entry name" value="PucR_dom"/>
</dbReference>
<dbReference type="PANTHER" id="PTHR33744:SF16">
    <property type="entry name" value="CARBOHYDRATE DIACID REGULATOR"/>
    <property type="match status" value="1"/>
</dbReference>
<proteinExistence type="predicted"/>
<evidence type="ECO:0000313" key="4">
    <source>
        <dbReference type="Proteomes" id="UP000181728"/>
    </source>
</evidence>
<feature type="domain" description="PucR C-terminal helix-turn-helix" evidence="2">
    <location>
        <begin position="456"/>
        <end position="510"/>
    </location>
</feature>
<dbReference type="RefSeq" id="WP_071449063.1">
    <property type="nucleotide sequence ID" value="NZ_MLOK01000050.1"/>
</dbReference>
<dbReference type="InterPro" id="IPR042070">
    <property type="entry name" value="PucR_C-HTH_sf"/>
</dbReference>
<dbReference type="InterPro" id="IPR051448">
    <property type="entry name" value="CdaR-like_regulators"/>
</dbReference>
<dbReference type="Pfam" id="PF07905">
    <property type="entry name" value="PucR"/>
    <property type="match status" value="1"/>
</dbReference>
<dbReference type="Pfam" id="PF13556">
    <property type="entry name" value="HTH_30"/>
    <property type="match status" value="1"/>
</dbReference>
<gene>
    <name evidence="3" type="ORF">ATX59_07405</name>
</gene>
<comment type="caution">
    <text evidence="3">The sequence shown here is derived from an EMBL/GenBank/DDBJ whole genome shotgun (WGS) entry which is preliminary data.</text>
</comment>
<sequence length="523" mass="59583">MTVTIRDVLQLPSMRGSTLLTDLTGLKKPITAISVLEYSQPTSIQRDLSESVKYIGNELVLTSFASIPSDTEAQCRNIVRSSQRGEAGMVLFYVGILMPQVDPALIETANENNFALIMMPPLDMTIAYSGVISDVMQAIFLDQMINPIFAIDMIEKVAQLPDAVHSVDTVMRMLSDRLQTSIALFDLDYQILKSESWPRGRHEDWNKYVDITQKRTQISDQRLVYWEGAEDGKRLGKLHLLLIAKNELNVYTRSQVAEALQIALNLWGRDFVNNNHVALLSAMMEDEPIRMRRLGEYYHLNLSDIHHMWLIPDFQGEGNDVQQAEFAKLSHEFAKIGLCERYHKILFIVPIGDPDPAVWRKWGDALFSKCTKFHLNVPIWCHNVPTADSARRAVHLAQKTADDAVVIFPKKKYLTLGDLNLAKICREHIQAGEQAVNDYLTNQLGLFNTKEQHEWMQTLATFLLDTDQQLSAASKNLFVHPNTVKYRLSKISERFGFPIGKMPETWDLFVLCGMLRLVKKANY</sequence>
<evidence type="ECO:0000259" key="2">
    <source>
        <dbReference type="Pfam" id="PF13556"/>
    </source>
</evidence>
<evidence type="ECO:0000313" key="3">
    <source>
        <dbReference type="EMBL" id="OIM20737.1"/>
    </source>
</evidence>
<dbReference type="Proteomes" id="UP000181728">
    <property type="component" value="Unassembled WGS sequence"/>
</dbReference>
<dbReference type="AlphaFoldDB" id="A0A6N3ZZZ8"/>
<dbReference type="EMBL" id="MLOK01000050">
    <property type="protein sequence ID" value="OIM20737.1"/>
    <property type="molecule type" value="Genomic_DNA"/>
</dbReference>
<accession>A0A6N3ZZZ8</accession>
<dbReference type="PANTHER" id="PTHR33744">
    <property type="entry name" value="CARBOHYDRATE DIACID REGULATOR"/>
    <property type="match status" value="1"/>
</dbReference>